<organism evidence="1 2">
    <name type="scientific">Corticicoccus populi</name>
    <dbReference type="NCBI Taxonomy" id="1812821"/>
    <lineage>
        <taxon>Bacteria</taxon>
        <taxon>Bacillati</taxon>
        <taxon>Bacillota</taxon>
        <taxon>Bacilli</taxon>
        <taxon>Bacillales</taxon>
        <taxon>Staphylococcaceae</taxon>
        <taxon>Corticicoccus</taxon>
    </lineage>
</organism>
<dbReference type="EMBL" id="JBHUOQ010000001">
    <property type="protein sequence ID" value="MFD2829442.1"/>
    <property type="molecule type" value="Genomic_DNA"/>
</dbReference>
<dbReference type="SUPFAM" id="SSF51735">
    <property type="entry name" value="NAD(P)-binding Rossmann-fold domains"/>
    <property type="match status" value="1"/>
</dbReference>
<gene>
    <name evidence="1" type="ORF">ACFSX4_03115</name>
</gene>
<dbReference type="NCBIfam" id="NF006168">
    <property type="entry name" value="PRK08309.1"/>
    <property type="match status" value="1"/>
</dbReference>
<accession>A0ABW5WTU3</accession>
<keyword evidence="2" id="KW-1185">Reference proteome</keyword>
<name>A0ABW5WTU3_9STAP</name>
<dbReference type="Gene3D" id="3.40.50.720">
    <property type="entry name" value="NAD(P)-binding Rossmann-like Domain"/>
    <property type="match status" value="1"/>
</dbReference>
<dbReference type="Proteomes" id="UP001597519">
    <property type="component" value="Unassembled WGS sequence"/>
</dbReference>
<sequence>MKHALVIGGTGMLSGTVKWLIKEGWHVSVTGRTHRKMKQFLKYKEITPIYADYHHTKEMNKKIMQAVDNEGPIELVIAWIHSDAKGALHEVMSEITKRKQHVDLYHIVSGTTKMDELKNEVTAPVNCIYHQVKLGFIKERSIRRWLTHKEISEGVIEAVKNHQRTFIIGVLK</sequence>
<reference evidence="2" key="1">
    <citation type="journal article" date="2019" name="Int. J. Syst. Evol. Microbiol.">
        <title>The Global Catalogue of Microorganisms (GCM) 10K type strain sequencing project: providing services to taxonomists for standard genome sequencing and annotation.</title>
        <authorList>
            <consortium name="The Broad Institute Genomics Platform"/>
            <consortium name="The Broad Institute Genome Sequencing Center for Infectious Disease"/>
            <person name="Wu L."/>
            <person name="Ma J."/>
        </authorList>
    </citation>
    <scope>NUCLEOTIDE SEQUENCE [LARGE SCALE GENOMIC DNA]</scope>
    <source>
        <strain evidence="2">KCTC 33575</strain>
    </source>
</reference>
<proteinExistence type="predicted"/>
<dbReference type="RefSeq" id="WP_377771443.1">
    <property type="nucleotide sequence ID" value="NZ_JBHUOQ010000001.1"/>
</dbReference>
<protein>
    <submittedName>
        <fullName evidence="1">Short-chain dehydrogenase</fullName>
    </submittedName>
</protein>
<dbReference type="InterPro" id="IPR036291">
    <property type="entry name" value="NAD(P)-bd_dom_sf"/>
</dbReference>
<evidence type="ECO:0000313" key="2">
    <source>
        <dbReference type="Proteomes" id="UP001597519"/>
    </source>
</evidence>
<evidence type="ECO:0000313" key="1">
    <source>
        <dbReference type="EMBL" id="MFD2829442.1"/>
    </source>
</evidence>
<comment type="caution">
    <text evidence="1">The sequence shown here is derived from an EMBL/GenBank/DDBJ whole genome shotgun (WGS) entry which is preliminary data.</text>
</comment>